<dbReference type="GO" id="GO:0003677">
    <property type="term" value="F:DNA binding"/>
    <property type="evidence" value="ECO:0007669"/>
    <property type="project" value="UniProtKB-UniRule"/>
</dbReference>
<dbReference type="EMBL" id="UGRU01000001">
    <property type="protein sequence ID" value="SUA48686.1"/>
    <property type="molecule type" value="Genomic_DNA"/>
</dbReference>
<evidence type="ECO:0000256" key="3">
    <source>
        <dbReference type="ARBA" id="ARBA00023172"/>
    </source>
</evidence>
<evidence type="ECO:0000313" key="8">
    <source>
        <dbReference type="Proteomes" id="UP000255082"/>
    </source>
</evidence>
<feature type="domain" description="Tyr recombinase" evidence="5">
    <location>
        <begin position="139"/>
        <end position="345"/>
    </location>
</feature>
<evidence type="ECO:0000313" key="7">
    <source>
        <dbReference type="EMBL" id="SUA48686.1"/>
    </source>
</evidence>
<evidence type="ECO:0000256" key="1">
    <source>
        <dbReference type="ARBA" id="ARBA00008857"/>
    </source>
</evidence>
<dbReference type="InterPro" id="IPR002104">
    <property type="entry name" value="Integrase_catalytic"/>
</dbReference>
<accession>A0A378X517</accession>
<dbReference type="InterPro" id="IPR044068">
    <property type="entry name" value="CB"/>
</dbReference>
<organism evidence="7 8">
    <name type="scientific">Nocardia africana</name>
    <dbReference type="NCBI Taxonomy" id="134964"/>
    <lineage>
        <taxon>Bacteria</taxon>
        <taxon>Bacillati</taxon>
        <taxon>Actinomycetota</taxon>
        <taxon>Actinomycetes</taxon>
        <taxon>Mycobacteriales</taxon>
        <taxon>Nocardiaceae</taxon>
        <taxon>Nocardia</taxon>
    </lineage>
</organism>
<dbReference type="SUPFAM" id="SSF56349">
    <property type="entry name" value="DNA breaking-rejoining enzymes"/>
    <property type="match status" value="1"/>
</dbReference>
<dbReference type="PROSITE" id="PS51900">
    <property type="entry name" value="CB"/>
    <property type="match status" value="1"/>
</dbReference>
<dbReference type="RefSeq" id="WP_062969151.1">
    <property type="nucleotide sequence ID" value="NZ_JAJFOE010000003.1"/>
</dbReference>
<sequence length="360" mass="40361">MTLAPVRSLGAPCALRTTQEIEDFEQDLVDQFLLAGLGAGISDGVLAADRSVLVEFVRGYGRPIWTAGPDAVDAFLVAQRRQGRARSTVYRKAVTLSQFFEFLIARYQTDIHRVAGHVVIQPVDEFNRPPKADYGTRRVPPPTGDVEVLFGRWRDGLPNARKFLPAARDYLAASLWRRAGLRITETVMLDIRDWRPDLGSSGKLHVRYGKGSRGRGPKTRLTPAINEVDALLEWWIADIRHQFGDDWDDPDAPLLPSERRDPRTGRCRRVGDDALRSGLAVAVGRYLPAWSGRLTPHGLRHFCASSMYERGMDLKAIQELLGHEWLSTTTRYVHVHDDHVERAWVDANERVAARLAGEGG</sequence>
<evidence type="ECO:0000259" key="5">
    <source>
        <dbReference type="PROSITE" id="PS51898"/>
    </source>
</evidence>
<dbReference type="GO" id="GO:0006310">
    <property type="term" value="P:DNA recombination"/>
    <property type="evidence" value="ECO:0007669"/>
    <property type="project" value="UniProtKB-KW"/>
</dbReference>
<dbReference type="Proteomes" id="UP000255082">
    <property type="component" value="Unassembled WGS sequence"/>
</dbReference>
<dbReference type="PANTHER" id="PTHR30349">
    <property type="entry name" value="PHAGE INTEGRASE-RELATED"/>
    <property type="match status" value="1"/>
</dbReference>
<dbReference type="Pfam" id="PF00589">
    <property type="entry name" value="Phage_integrase"/>
    <property type="match status" value="1"/>
</dbReference>
<evidence type="ECO:0000259" key="6">
    <source>
        <dbReference type="PROSITE" id="PS51900"/>
    </source>
</evidence>
<dbReference type="InterPro" id="IPR011010">
    <property type="entry name" value="DNA_brk_join_enz"/>
</dbReference>
<dbReference type="GO" id="GO:0015074">
    <property type="term" value="P:DNA integration"/>
    <property type="evidence" value="ECO:0007669"/>
    <property type="project" value="InterPro"/>
</dbReference>
<name>A0A378X517_9NOCA</name>
<keyword evidence="3" id="KW-0233">DNA recombination</keyword>
<dbReference type="PROSITE" id="PS51898">
    <property type="entry name" value="TYR_RECOMBINASE"/>
    <property type="match status" value="1"/>
</dbReference>
<keyword evidence="2 4" id="KW-0238">DNA-binding</keyword>
<reference evidence="7 8" key="1">
    <citation type="submission" date="2018-06" db="EMBL/GenBank/DDBJ databases">
        <authorList>
            <consortium name="Pathogen Informatics"/>
            <person name="Doyle S."/>
        </authorList>
    </citation>
    <scope>NUCLEOTIDE SEQUENCE [LARGE SCALE GENOMIC DNA]</scope>
    <source>
        <strain evidence="7 8">NCTC13184</strain>
    </source>
</reference>
<dbReference type="InterPro" id="IPR050090">
    <property type="entry name" value="Tyrosine_recombinase_XerCD"/>
</dbReference>
<dbReference type="PANTHER" id="PTHR30349:SF41">
    <property type="entry name" value="INTEGRASE_RECOMBINASE PROTEIN MJ0367-RELATED"/>
    <property type="match status" value="1"/>
</dbReference>
<dbReference type="AlphaFoldDB" id="A0A378X517"/>
<feature type="domain" description="Core-binding (CB)" evidence="6">
    <location>
        <begin position="23"/>
        <end position="104"/>
    </location>
</feature>
<comment type="similarity">
    <text evidence="1">Belongs to the 'phage' integrase family.</text>
</comment>
<dbReference type="OrthoDB" id="3698359at2"/>
<gene>
    <name evidence="7" type="primary">xerC_2</name>
    <name evidence="7" type="ORF">NCTC13184_07241</name>
</gene>
<protein>
    <submittedName>
        <fullName evidence="7">Tyrosine recombinase XerC</fullName>
    </submittedName>
</protein>
<dbReference type="InterPro" id="IPR013762">
    <property type="entry name" value="Integrase-like_cat_sf"/>
</dbReference>
<evidence type="ECO:0000256" key="4">
    <source>
        <dbReference type="PROSITE-ProRule" id="PRU01248"/>
    </source>
</evidence>
<dbReference type="Gene3D" id="1.10.443.10">
    <property type="entry name" value="Intergrase catalytic core"/>
    <property type="match status" value="1"/>
</dbReference>
<proteinExistence type="inferred from homology"/>
<evidence type="ECO:0000256" key="2">
    <source>
        <dbReference type="ARBA" id="ARBA00023125"/>
    </source>
</evidence>